<evidence type="ECO:0000313" key="6">
    <source>
        <dbReference type="Proteomes" id="UP000011648"/>
    </source>
</evidence>
<evidence type="ECO:0000256" key="2">
    <source>
        <dbReference type="ARBA" id="ARBA00022448"/>
    </source>
</evidence>
<dbReference type="EMBL" id="AOIL01000042">
    <property type="protein sequence ID" value="ELY90812.1"/>
    <property type="molecule type" value="Genomic_DNA"/>
</dbReference>
<dbReference type="Gene3D" id="3.10.105.10">
    <property type="entry name" value="Dipeptide-binding Protein, Domain 3"/>
    <property type="match status" value="1"/>
</dbReference>
<dbReference type="SUPFAM" id="SSF53850">
    <property type="entry name" value="Periplasmic binding protein-like II"/>
    <property type="match status" value="1"/>
</dbReference>
<gene>
    <name evidence="5" type="ORF">C484_11331</name>
</gene>
<evidence type="ECO:0000256" key="1">
    <source>
        <dbReference type="ARBA" id="ARBA00005695"/>
    </source>
</evidence>
<dbReference type="Gene3D" id="3.90.76.10">
    <property type="entry name" value="Dipeptide-binding Protein, Domain 1"/>
    <property type="match status" value="1"/>
</dbReference>
<keyword evidence="2" id="KW-0813">Transport</keyword>
<dbReference type="Proteomes" id="UP000011648">
    <property type="component" value="Unassembled WGS sequence"/>
</dbReference>
<dbReference type="InterPro" id="IPR000914">
    <property type="entry name" value="SBP_5_dom"/>
</dbReference>
<dbReference type="PIRSF" id="PIRSF002741">
    <property type="entry name" value="MppA"/>
    <property type="match status" value="1"/>
</dbReference>
<evidence type="ECO:0000313" key="5">
    <source>
        <dbReference type="EMBL" id="ELY90812.1"/>
    </source>
</evidence>
<evidence type="ECO:0000259" key="4">
    <source>
        <dbReference type="Pfam" id="PF00496"/>
    </source>
</evidence>
<reference evidence="5 6" key="1">
    <citation type="journal article" date="2014" name="PLoS Genet.">
        <title>Phylogenetically driven sequencing of extremely halophilic archaea reveals strategies for static and dynamic osmo-response.</title>
        <authorList>
            <person name="Becker E.A."/>
            <person name="Seitzer P.M."/>
            <person name="Tritt A."/>
            <person name="Larsen D."/>
            <person name="Krusor M."/>
            <person name="Yao A.I."/>
            <person name="Wu D."/>
            <person name="Madern D."/>
            <person name="Eisen J.A."/>
            <person name="Darling A.E."/>
            <person name="Facciotti M.T."/>
        </authorList>
    </citation>
    <scope>NUCLEOTIDE SEQUENCE [LARGE SCALE GENOMIC DNA]</scope>
    <source>
        <strain evidence="5 6">DSM 12281</strain>
    </source>
</reference>
<dbReference type="PATRIC" id="fig|1230458.4.peg.2275"/>
<protein>
    <submittedName>
        <fullName evidence="5">ABC transporter periplasmic protein</fullName>
    </submittedName>
</protein>
<dbReference type="RefSeq" id="WP_006826016.1">
    <property type="nucleotide sequence ID" value="NZ_AOIL01000042.1"/>
</dbReference>
<feature type="domain" description="Solute-binding protein family 5" evidence="4">
    <location>
        <begin position="82"/>
        <end position="441"/>
    </location>
</feature>
<keyword evidence="3" id="KW-0732">Signal</keyword>
<dbReference type="PROSITE" id="PS51257">
    <property type="entry name" value="PROKAR_LIPOPROTEIN"/>
    <property type="match status" value="1"/>
</dbReference>
<name>L9ZYY9_9EURY</name>
<accession>L9ZYY9</accession>
<dbReference type="PANTHER" id="PTHR30290">
    <property type="entry name" value="PERIPLASMIC BINDING COMPONENT OF ABC TRANSPORTER"/>
    <property type="match status" value="1"/>
</dbReference>
<dbReference type="OrthoDB" id="194307at2157"/>
<comment type="caution">
    <text evidence="5">The sequence shown here is derived from an EMBL/GenBank/DDBJ whole genome shotgun (WGS) entry which is preliminary data.</text>
</comment>
<dbReference type="InterPro" id="IPR039424">
    <property type="entry name" value="SBP_5"/>
</dbReference>
<dbReference type="GO" id="GO:1904680">
    <property type="term" value="F:peptide transmembrane transporter activity"/>
    <property type="evidence" value="ECO:0007669"/>
    <property type="project" value="TreeGrafter"/>
</dbReference>
<keyword evidence="6" id="KW-1185">Reference proteome</keyword>
<dbReference type="PANTHER" id="PTHR30290:SF9">
    <property type="entry name" value="OLIGOPEPTIDE-BINDING PROTEIN APPA"/>
    <property type="match status" value="1"/>
</dbReference>
<organism evidence="5 6">
    <name type="scientific">Natrialba taiwanensis DSM 12281</name>
    <dbReference type="NCBI Taxonomy" id="1230458"/>
    <lineage>
        <taxon>Archaea</taxon>
        <taxon>Methanobacteriati</taxon>
        <taxon>Methanobacteriota</taxon>
        <taxon>Stenosarchaea group</taxon>
        <taxon>Halobacteria</taxon>
        <taxon>Halobacteriales</taxon>
        <taxon>Natrialbaceae</taxon>
        <taxon>Natrialba</taxon>
    </lineage>
</organism>
<dbReference type="InterPro" id="IPR030678">
    <property type="entry name" value="Peptide/Ni-bd"/>
</dbReference>
<dbReference type="GO" id="GO:0015833">
    <property type="term" value="P:peptide transport"/>
    <property type="evidence" value="ECO:0007669"/>
    <property type="project" value="TreeGrafter"/>
</dbReference>
<evidence type="ECO:0000256" key="3">
    <source>
        <dbReference type="ARBA" id="ARBA00022729"/>
    </source>
</evidence>
<dbReference type="STRING" id="1230458.C484_11331"/>
<dbReference type="GO" id="GO:0042597">
    <property type="term" value="C:periplasmic space"/>
    <property type="evidence" value="ECO:0007669"/>
    <property type="project" value="UniProtKB-ARBA"/>
</dbReference>
<dbReference type="Gene3D" id="3.40.190.10">
    <property type="entry name" value="Periplasmic binding protein-like II"/>
    <property type="match status" value="1"/>
</dbReference>
<dbReference type="AlphaFoldDB" id="L9ZYY9"/>
<comment type="similarity">
    <text evidence="1">Belongs to the bacterial solute-binding protein 5 family.</text>
</comment>
<dbReference type="GO" id="GO:0043190">
    <property type="term" value="C:ATP-binding cassette (ABC) transporter complex"/>
    <property type="evidence" value="ECO:0007669"/>
    <property type="project" value="InterPro"/>
</dbReference>
<proteinExistence type="inferred from homology"/>
<sequence length="517" mass="57067">MDRRTLLKVTGVAGTTVGLSAVAGCLGDGGDEEIDEITITLSEFPDTVDPIDHITGDYFDVFDHIYEPLFNVQPGEAPESRVVEDWNHGDGSVEMTLRDDVQFHDGQDLTAEDVAFTLQRQIDAEFGPASSQVAGLGSIEGAEAVDETTVEFQYSGAAALAEYEFGNYARAMNAEWTREQGGEEEAIAGSSADIFNGTGPYEVVDFTPDTEIVLERFDDYWGDEAPFERVTFNSDTESNGRATAVETGSSDMSINILPQDTQTINDNDGTEVRRVTSFRNIFCVMKNESEPFDSQEFRQAMNYAVDNQAIIDGSLSSFGSPMSQPSPPGVNGHNPDLEHYSQDIEQAEQLVEDSGYAGVEIELTAPQGRYLNDAAVAERVADQIDQLENVSCEPNIVDFGVVSDANSAGMDNYEIPFFLIGWGVITGDTDYAVSGFFQEGGGVQTFRDEELDSAITESQGIDDQDEREQALQDLNEMAREKAPWIFLHQQESIYGIRDDIEWEPREDENIWVWEMNP</sequence>
<dbReference type="Pfam" id="PF00496">
    <property type="entry name" value="SBP_bac_5"/>
    <property type="match status" value="1"/>
</dbReference>